<dbReference type="RefSeq" id="WP_057744119.1">
    <property type="nucleotide sequence ID" value="NZ_AZEF01000027.1"/>
</dbReference>
<proteinExistence type="predicted"/>
<dbReference type="EMBL" id="AZEF01000027">
    <property type="protein sequence ID" value="KRL01107.1"/>
    <property type="molecule type" value="Genomic_DNA"/>
</dbReference>
<evidence type="ECO:0000313" key="2">
    <source>
        <dbReference type="Proteomes" id="UP000051621"/>
    </source>
</evidence>
<evidence type="ECO:0000313" key="1">
    <source>
        <dbReference type="EMBL" id="KRL01107.1"/>
    </source>
</evidence>
<dbReference type="PATRIC" id="fig|1423731.3.peg.1279"/>
<gene>
    <name evidence="1" type="ORF">FC81_GL001246</name>
</gene>
<keyword evidence="2" id="KW-1185">Reference proteome</keyword>
<dbReference type="Proteomes" id="UP000051621">
    <property type="component" value="Unassembled WGS sequence"/>
</dbReference>
<name>A0A0R1MAT7_9LACO</name>
<dbReference type="AlphaFoldDB" id="A0A0R1MAT7"/>
<organism evidence="1 2">
    <name type="scientific">Liquorilactobacillus capillatus DSM 19910</name>
    <dbReference type="NCBI Taxonomy" id="1423731"/>
    <lineage>
        <taxon>Bacteria</taxon>
        <taxon>Bacillati</taxon>
        <taxon>Bacillota</taxon>
        <taxon>Bacilli</taxon>
        <taxon>Lactobacillales</taxon>
        <taxon>Lactobacillaceae</taxon>
        <taxon>Liquorilactobacillus</taxon>
    </lineage>
</organism>
<sequence>MLRIKGSLTISYEPPFYHGIFEEETVHSYRVAQVNFGTAVPKTRFIYSYLLTHYQDLVFYEQQQDASLALHRVNPKRRQRLARKAIKKVFKGTKAQQTLQKQYRTKKHAVKVHKKSA</sequence>
<accession>A0A0R1MAT7</accession>
<comment type="caution">
    <text evidence="1">The sequence shown here is derived from an EMBL/GenBank/DDBJ whole genome shotgun (WGS) entry which is preliminary data.</text>
</comment>
<reference evidence="1 2" key="1">
    <citation type="journal article" date="2015" name="Genome Announc.">
        <title>Expanding the biotechnology potential of lactobacilli through comparative genomics of 213 strains and associated genera.</title>
        <authorList>
            <person name="Sun Z."/>
            <person name="Harris H.M."/>
            <person name="McCann A."/>
            <person name="Guo C."/>
            <person name="Argimon S."/>
            <person name="Zhang W."/>
            <person name="Yang X."/>
            <person name="Jeffery I.B."/>
            <person name="Cooney J.C."/>
            <person name="Kagawa T.F."/>
            <person name="Liu W."/>
            <person name="Song Y."/>
            <person name="Salvetti E."/>
            <person name="Wrobel A."/>
            <person name="Rasinkangas P."/>
            <person name="Parkhill J."/>
            <person name="Rea M.C."/>
            <person name="O'Sullivan O."/>
            <person name="Ritari J."/>
            <person name="Douillard F.P."/>
            <person name="Paul Ross R."/>
            <person name="Yang R."/>
            <person name="Briner A.E."/>
            <person name="Felis G.E."/>
            <person name="de Vos W.M."/>
            <person name="Barrangou R."/>
            <person name="Klaenhammer T.R."/>
            <person name="Caufield P.W."/>
            <person name="Cui Y."/>
            <person name="Zhang H."/>
            <person name="O'Toole P.W."/>
        </authorList>
    </citation>
    <scope>NUCLEOTIDE SEQUENCE [LARGE SCALE GENOMIC DNA]</scope>
    <source>
        <strain evidence="1 2">DSM 19910</strain>
    </source>
</reference>
<dbReference type="Pfam" id="PF11208">
    <property type="entry name" value="DUF2992"/>
    <property type="match status" value="1"/>
</dbReference>
<dbReference type="OrthoDB" id="4570726at2"/>
<protein>
    <submittedName>
        <fullName evidence="1">Uncharacterized protein</fullName>
    </submittedName>
</protein>
<dbReference type="STRING" id="1423731.FC81_GL001246"/>
<dbReference type="InterPro" id="IPR016787">
    <property type="entry name" value="UCP021328"/>
</dbReference>